<protein>
    <recommendedName>
        <fullName evidence="3">Fibronectin type III domain-containing protein</fullName>
    </recommendedName>
</protein>
<evidence type="ECO:0000313" key="1">
    <source>
        <dbReference type="EMBL" id="OWP85264.1"/>
    </source>
</evidence>
<dbReference type="AlphaFoldDB" id="A0A246GLQ4"/>
<dbReference type="RefSeq" id="WP_088390217.1">
    <property type="nucleotide sequence ID" value="NZ_MTCZ01000004.1"/>
</dbReference>
<organism evidence="1 2">
    <name type="scientific">Flavobacterium davisii</name>
    <dbReference type="NCBI Taxonomy" id="2906077"/>
    <lineage>
        <taxon>Bacteria</taxon>
        <taxon>Pseudomonadati</taxon>
        <taxon>Bacteroidota</taxon>
        <taxon>Flavobacteriia</taxon>
        <taxon>Flavobacteriales</taxon>
        <taxon>Flavobacteriaceae</taxon>
        <taxon>Flavobacterium</taxon>
    </lineage>
</organism>
<dbReference type="InterPro" id="IPR036116">
    <property type="entry name" value="FN3_sf"/>
</dbReference>
<dbReference type="SUPFAM" id="SSF49265">
    <property type="entry name" value="Fibronectin type III"/>
    <property type="match status" value="2"/>
</dbReference>
<sequence>MNKSLKNCSRIVLFTMLLIYSYTIGQVDTTIVKPAIFGKAKIIDNKILLKWNVNDPYYWKKSLKNGYKLQRVTVLRDGKPINKDEVVILKETLKPLPLAQWEPLVKQDSLAAVLAQAIYGEDFETSTQEKGLAKMMMLNDQNQQRYAFSMLAAEQSFLATKAAGWGFEDTTAKINEKYVYTITLLGVKEDEVAHGSIYIGLADKNDTTPPVTPEAIFGNQTVMLFWDFGAQKELFSCYNIERSTDGKTFYKLNNVPVFPTISKSTYTTFTDNLPENNTRYYYRIRGIDTFGYLSEPSKVVSGMGADFLEFSPQITAKAALDDETVNLEWDFPQEGEEKIKGFNILQADHDNGSFEIVKKEVAATTRKLVFKAKLKPSNYFKIQAIAKKGGFRESYAMLVQPIDSIPPIAPVGLEGVIDSVGIVKLKWKNNTEPDLYGYKVFRSYDKTGMYVELSSKVLHKTSYQDTITMKSLNRKVFYKLKALDIRYNESSFSTAFEIIKKDKIAPSIPVLSNYEIEEKKIKIYFLQSQSEDVKKHSLYRRREDQKEWKVIFETTDQEIDFYEDKTVEEKRKYYYAMTATDQDGNETAPSEPLILETIPTVLRPGITTFSGMADPNSKAIELYWNAKSNDIEEYHLYKRINESQNVLFKILPPNKKNQFIDTTLHVGNVYYYNIRAVFKDGSLSAFKEVKVVY</sequence>
<name>A0A246GLQ4_9FLAO</name>
<gene>
    <name evidence="1" type="ORF">BWK59_01105</name>
</gene>
<comment type="caution">
    <text evidence="1">The sequence shown here is derived from an EMBL/GenBank/DDBJ whole genome shotgun (WGS) entry which is preliminary data.</text>
</comment>
<evidence type="ECO:0000313" key="2">
    <source>
        <dbReference type="Proteomes" id="UP000197768"/>
    </source>
</evidence>
<dbReference type="Gene3D" id="2.60.40.10">
    <property type="entry name" value="Immunoglobulins"/>
    <property type="match status" value="4"/>
</dbReference>
<evidence type="ECO:0008006" key="3">
    <source>
        <dbReference type="Google" id="ProtNLM"/>
    </source>
</evidence>
<dbReference type="EMBL" id="MTCZ01000004">
    <property type="protein sequence ID" value="OWP85264.1"/>
    <property type="molecule type" value="Genomic_DNA"/>
</dbReference>
<accession>A0A246GLQ4</accession>
<proteinExistence type="predicted"/>
<dbReference type="InterPro" id="IPR013783">
    <property type="entry name" value="Ig-like_fold"/>
</dbReference>
<reference evidence="1 2" key="1">
    <citation type="journal article" date="2017" name="Infect. Genet. Evol.">
        <title>Comparative genome analysis of fish pathogen Flavobacterium columnare reveals extensive sequence diversity within the species.</title>
        <authorList>
            <person name="Kayansamruaj P."/>
            <person name="Dong H.T."/>
            <person name="Hirono I."/>
            <person name="Kondo H."/>
            <person name="Senapin S."/>
            <person name="Rodkhum C."/>
        </authorList>
    </citation>
    <scope>NUCLEOTIDE SEQUENCE [LARGE SCALE GENOMIC DNA]</scope>
    <source>
        <strain evidence="1 2">1215</strain>
    </source>
</reference>
<dbReference type="Proteomes" id="UP000197768">
    <property type="component" value="Unassembled WGS sequence"/>
</dbReference>